<accession>A0AAV7J4Q4</accession>
<keyword evidence="2" id="KW-1185">Reference proteome</keyword>
<proteinExistence type="predicted"/>
<name>A0AAV7J4Q4_COTGL</name>
<organism evidence="1 2">
    <name type="scientific">Cotesia glomerata</name>
    <name type="common">Lepidopteran parasitic wasp</name>
    <name type="synonym">Apanteles glomeratus</name>
    <dbReference type="NCBI Taxonomy" id="32391"/>
    <lineage>
        <taxon>Eukaryota</taxon>
        <taxon>Metazoa</taxon>
        <taxon>Ecdysozoa</taxon>
        <taxon>Arthropoda</taxon>
        <taxon>Hexapoda</taxon>
        <taxon>Insecta</taxon>
        <taxon>Pterygota</taxon>
        <taxon>Neoptera</taxon>
        <taxon>Endopterygota</taxon>
        <taxon>Hymenoptera</taxon>
        <taxon>Apocrita</taxon>
        <taxon>Ichneumonoidea</taxon>
        <taxon>Braconidae</taxon>
        <taxon>Microgastrinae</taxon>
        <taxon>Cotesia</taxon>
    </lineage>
</organism>
<dbReference type="AlphaFoldDB" id="A0AAV7J4Q4"/>
<reference evidence="1 2" key="1">
    <citation type="journal article" date="2021" name="J. Hered.">
        <title>A chromosome-level genome assembly of the parasitoid wasp, Cotesia glomerata (Hymenoptera: Braconidae).</title>
        <authorList>
            <person name="Pinto B.J."/>
            <person name="Weis J.J."/>
            <person name="Gamble T."/>
            <person name="Ode P.J."/>
            <person name="Paul R."/>
            <person name="Zaspel J.M."/>
        </authorList>
    </citation>
    <scope>NUCLEOTIDE SEQUENCE [LARGE SCALE GENOMIC DNA]</scope>
    <source>
        <strain evidence="1">CgM1</strain>
    </source>
</reference>
<gene>
    <name evidence="1" type="ORF">KQX54_002877</name>
</gene>
<evidence type="ECO:0000313" key="1">
    <source>
        <dbReference type="EMBL" id="KAH0566648.1"/>
    </source>
</evidence>
<protein>
    <submittedName>
        <fullName evidence="1">Uncharacterized protein</fullName>
    </submittedName>
</protein>
<dbReference type="EMBL" id="JAHXZJ010000001">
    <property type="protein sequence ID" value="KAH0566648.1"/>
    <property type="molecule type" value="Genomic_DNA"/>
</dbReference>
<dbReference type="Proteomes" id="UP000826195">
    <property type="component" value="Unassembled WGS sequence"/>
</dbReference>
<comment type="caution">
    <text evidence="1">The sequence shown here is derived from an EMBL/GenBank/DDBJ whole genome shotgun (WGS) entry which is preliminary data.</text>
</comment>
<evidence type="ECO:0000313" key="2">
    <source>
        <dbReference type="Proteomes" id="UP000826195"/>
    </source>
</evidence>
<sequence>MPAGNYTGGSRRRQRWVEAFAEREGEREEDSLAEEFPRAIGGYRGHMGNEYQGGLRGCNASGNSGSLSRKASAYHILSLSSSFIVAAKDSKDEDTRVKLTLRLSCCSRHPTSKEYLMN</sequence>